<dbReference type="EMBL" id="CP043043">
    <property type="protein sequence ID" value="QEH96910.1"/>
    <property type="molecule type" value="Genomic_DNA"/>
</dbReference>
<dbReference type="RefSeq" id="WP_148620663.1">
    <property type="nucleotide sequence ID" value="NZ_CP043043.1"/>
</dbReference>
<dbReference type="AlphaFoldDB" id="A0AAP9ET77"/>
<feature type="transmembrane region" description="Helical" evidence="1">
    <location>
        <begin position="12"/>
        <end position="32"/>
    </location>
</feature>
<name>A0AAP9ET77_GLUTH</name>
<reference evidence="2 3" key="1">
    <citation type="submission" date="2019-08" db="EMBL/GenBank/DDBJ databases">
        <title>Gluconobacter frateurii HD924 genome.</title>
        <authorList>
            <person name="Liu Y."/>
            <person name="Zhang P."/>
        </authorList>
    </citation>
    <scope>NUCLEOTIDE SEQUENCE [LARGE SCALE GENOMIC DNA]</scope>
    <source>
        <strain evidence="2 3">HD924</strain>
    </source>
</reference>
<evidence type="ECO:0000313" key="3">
    <source>
        <dbReference type="Proteomes" id="UP000323560"/>
    </source>
</evidence>
<sequence length="168" mass="18587">MFFKHNNRKILALINIASFAVFCIILIPISAFSSPLSESVDRLLASENKFNPDEMAPLLCADYQEISPVGDLDTRAQVLSFYAPSNRSAVILEKTVLSDTSVNGLPVLTERLHYTLRDPAHIGRETTLIGTWIGKQVKGHMTVCHAQFTIFHPTHGRIPEKPTSADGN</sequence>
<protein>
    <recommendedName>
        <fullName evidence="4">DUF4440 domain-containing protein</fullName>
    </recommendedName>
</protein>
<dbReference type="KEGG" id="gti:FXF46_11955"/>
<gene>
    <name evidence="2" type="ORF">FXF46_11955</name>
</gene>
<proteinExistence type="predicted"/>
<evidence type="ECO:0000256" key="1">
    <source>
        <dbReference type="SAM" id="Phobius"/>
    </source>
</evidence>
<evidence type="ECO:0000313" key="2">
    <source>
        <dbReference type="EMBL" id="QEH96910.1"/>
    </source>
</evidence>
<keyword evidence="1" id="KW-0472">Membrane</keyword>
<keyword evidence="1" id="KW-0812">Transmembrane</keyword>
<keyword evidence="1" id="KW-1133">Transmembrane helix</keyword>
<dbReference type="Proteomes" id="UP000323560">
    <property type="component" value="Chromosome"/>
</dbReference>
<organism evidence="2 3">
    <name type="scientific">Gluconobacter thailandicus</name>
    <dbReference type="NCBI Taxonomy" id="257438"/>
    <lineage>
        <taxon>Bacteria</taxon>
        <taxon>Pseudomonadati</taxon>
        <taxon>Pseudomonadota</taxon>
        <taxon>Alphaproteobacteria</taxon>
        <taxon>Acetobacterales</taxon>
        <taxon>Acetobacteraceae</taxon>
        <taxon>Gluconobacter</taxon>
    </lineage>
</organism>
<accession>A0AAP9ET77</accession>
<evidence type="ECO:0008006" key="4">
    <source>
        <dbReference type="Google" id="ProtNLM"/>
    </source>
</evidence>